<feature type="compositionally biased region" description="Basic and acidic residues" evidence="1">
    <location>
        <begin position="133"/>
        <end position="143"/>
    </location>
</feature>
<feature type="region of interest" description="Disordered" evidence="1">
    <location>
        <begin position="107"/>
        <end position="143"/>
    </location>
</feature>
<name>A0AAV2NAQ2_9HYME</name>
<keyword evidence="3" id="KW-1185">Reference proteome</keyword>
<sequence length="214" mass="23578">MISISVDRRFQLAGRVAGKRSVAVFVGTQLEIPVVVVVGSPDLNNPMMLQGARYIVGPDYYTRVALHTWKGPLVDCHRVHRSRAIIPPVKGGNPTVSLAAVLDAQEPSRTTATVPRNRPRQAALSSCRHSRVSHRESPPERPRRVVVVTSASINGTLDVTRRSNFPGKPLSQPRGTFALRLTDTRSAVDVDCGRFVFNGIEQCRFTFDFPLTIL</sequence>
<dbReference type="Proteomes" id="UP001497644">
    <property type="component" value="Chromosome 12"/>
</dbReference>
<reference evidence="2" key="1">
    <citation type="submission" date="2024-04" db="EMBL/GenBank/DDBJ databases">
        <authorList>
            <consortium name="Molecular Ecology Group"/>
        </authorList>
    </citation>
    <scope>NUCLEOTIDE SEQUENCE</scope>
</reference>
<evidence type="ECO:0000313" key="3">
    <source>
        <dbReference type="Proteomes" id="UP001497644"/>
    </source>
</evidence>
<accession>A0AAV2NAQ2</accession>
<evidence type="ECO:0000256" key="1">
    <source>
        <dbReference type="SAM" id="MobiDB-lite"/>
    </source>
</evidence>
<dbReference type="EMBL" id="OZ034835">
    <property type="protein sequence ID" value="CAL1676955.1"/>
    <property type="molecule type" value="Genomic_DNA"/>
</dbReference>
<evidence type="ECO:0000313" key="2">
    <source>
        <dbReference type="EMBL" id="CAL1676955.1"/>
    </source>
</evidence>
<organism evidence="2 3">
    <name type="scientific">Lasius platythorax</name>
    <dbReference type="NCBI Taxonomy" id="488582"/>
    <lineage>
        <taxon>Eukaryota</taxon>
        <taxon>Metazoa</taxon>
        <taxon>Ecdysozoa</taxon>
        <taxon>Arthropoda</taxon>
        <taxon>Hexapoda</taxon>
        <taxon>Insecta</taxon>
        <taxon>Pterygota</taxon>
        <taxon>Neoptera</taxon>
        <taxon>Endopterygota</taxon>
        <taxon>Hymenoptera</taxon>
        <taxon>Apocrita</taxon>
        <taxon>Aculeata</taxon>
        <taxon>Formicoidea</taxon>
        <taxon>Formicidae</taxon>
        <taxon>Formicinae</taxon>
        <taxon>Lasius</taxon>
        <taxon>Lasius</taxon>
    </lineage>
</organism>
<proteinExistence type="predicted"/>
<gene>
    <name evidence="2" type="ORF">LPLAT_LOCUS3050</name>
</gene>
<protein>
    <submittedName>
        <fullName evidence="2">Uncharacterized protein</fullName>
    </submittedName>
</protein>
<dbReference type="AlphaFoldDB" id="A0AAV2NAQ2"/>